<feature type="transmembrane region" description="Helical" evidence="2">
    <location>
        <begin position="86"/>
        <end position="105"/>
    </location>
</feature>
<evidence type="ECO:0000313" key="4">
    <source>
        <dbReference type="Proteomes" id="UP001212841"/>
    </source>
</evidence>
<dbReference type="EMBL" id="JADGJD010000648">
    <property type="protein sequence ID" value="KAJ3049410.1"/>
    <property type="molecule type" value="Genomic_DNA"/>
</dbReference>
<evidence type="ECO:0000313" key="3">
    <source>
        <dbReference type="EMBL" id="KAJ3049410.1"/>
    </source>
</evidence>
<keyword evidence="4" id="KW-1185">Reference proteome</keyword>
<dbReference type="AlphaFoldDB" id="A0AAD5SBP2"/>
<reference evidence="3" key="1">
    <citation type="submission" date="2020-05" db="EMBL/GenBank/DDBJ databases">
        <title>Phylogenomic resolution of chytrid fungi.</title>
        <authorList>
            <person name="Stajich J.E."/>
            <person name="Amses K."/>
            <person name="Simmons R."/>
            <person name="Seto K."/>
            <person name="Myers J."/>
            <person name="Bonds A."/>
            <person name="Quandt C.A."/>
            <person name="Barry K."/>
            <person name="Liu P."/>
            <person name="Grigoriev I."/>
            <person name="Longcore J.E."/>
            <person name="James T.Y."/>
        </authorList>
    </citation>
    <scope>NUCLEOTIDE SEQUENCE</scope>
    <source>
        <strain evidence="3">JEL0318</strain>
    </source>
</reference>
<feature type="transmembrane region" description="Helical" evidence="2">
    <location>
        <begin position="12"/>
        <end position="30"/>
    </location>
</feature>
<evidence type="ECO:0000256" key="2">
    <source>
        <dbReference type="SAM" id="Phobius"/>
    </source>
</evidence>
<feature type="transmembrane region" description="Helical" evidence="2">
    <location>
        <begin position="155"/>
        <end position="176"/>
    </location>
</feature>
<keyword evidence="2" id="KW-1133">Transmembrane helix</keyword>
<comment type="caution">
    <text evidence="3">The sequence shown here is derived from an EMBL/GenBank/DDBJ whole genome shotgun (WGS) entry which is preliminary data.</text>
</comment>
<feature type="region of interest" description="Disordered" evidence="1">
    <location>
        <begin position="271"/>
        <end position="291"/>
    </location>
</feature>
<organism evidence="3 4">
    <name type="scientific">Rhizophlyctis rosea</name>
    <dbReference type="NCBI Taxonomy" id="64517"/>
    <lineage>
        <taxon>Eukaryota</taxon>
        <taxon>Fungi</taxon>
        <taxon>Fungi incertae sedis</taxon>
        <taxon>Chytridiomycota</taxon>
        <taxon>Chytridiomycota incertae sedis</taxon>
        <taxon>Chytridiomycetes</taxon>
        <taxon>Rhizophlyctidales</taxon>
        <taxon>Rhizophlyctidaceae</taxon>
        <taxon>Rhizophlyctis</taxon>
    </lineage>
</organism>
<feature type="transmembrane region" description="Helical" evidence="2">
    <location>
        <begin position="196"/>
        <end position="224"/>
    </location>
</feature>
<feature type="transmembrane region" description="Helical" evidence="2">
    <location>
        <begin position="42"/>
        <end position="66"/>
    </location>
</feature>
<protein>
    <submittedName>
        <fullName evidence="3">Uncharacterized protein</fullName>
    </submittedName>
</protein>
<keyword evidence="2" id="KW-0812">Transmembrane</keyword>
<feature type="region of interest" description="Disordered" evidence="1">
    <location>
        <begin position="379"/>
        <end position="399"/>
    </location>
</feature>
<accession>A0AAD5SBP2</accession>
<gene>
    <name evidence="3" type="ORF">HK097_009581</name>
</gene>
<feature type="transmembrane region" description="Helical" evidence="2">
    <location>
        <begin position="125"/>
        <end position="149"/>
    </location>
</feature>
<keyword evidence="2" id="KW-0472">Membrane</keyword>
<proteinExistence type="predicted"/>
<dbReference type="Proteomes" id="UP001212841">
    <property type="component" value="Unassembled WGS sequence"/>
</dbReference>
<evidence type="ECO:0000256" key="1">
    <source>
        <dbReference type="SAM" id="MobiDB-lite"/>
    </source>
</evidence>
<sequence>MITPQGAVILNYVFIVIGLGIQLCNIAYGIRHAIQRPTKFNLILLACALVYAVSFVPLLLTSALTVELNSTRKSESNAYLFTRLDTLVRTYTALFGSATLAYILLVQVRFRVVKSLMKYRDFYDWIFVSVTITIWLLTSFLFGVILHVAPTTQSIVLGAWSVYALAVDQTLSFIFIRQLYKTRKAVSATKDSQKEFYKVVLALCLLCFISWLGLTMVIVSNVFFKNDHIMRTLLFRAAYMISPFHFSGAMVFIYTVRSLVVPSSPAPTTPVAHSSSQWGADEKGQSWPGVGNAGAGAPGTYHIAHNQRKSSLRTGSAVSLIDKHGKNSPYGMAIDAKTDRPSYPTTGYPMTAATSYATTATPVTYERYTPTTYLMTPTSSNPINSYPKTPGHSPVAPKEERSPILYPRAAPADVPRMELDRGVSVIDLNGRY</sequence>
<name>A0AAD5SBP2_9FUNG</name>
<feature type="transmembrane region" description="Helical" evidence="2">
    <location>
        <begin position="236"/>
        <end position="256"/>
    </location>
</feature>